<name>I0WNL6_RHOOP</name>
<sequence length="122" mass="13451">MRSDREELPEGFTKEDADKAEMKEAELQKQASGLRAAVAPGCQVYWPSDFQVCGAIRDKYNSLGAQFSFLGFPTTNELTNPDGFGRRSVFVNGPIYWSAASGAHPVVNHFFAARQPPRVPTL</sequence>
<accession>I0WNL6</accession>
<evidence type="ECO:0000313" key="3">
    <source>
        <dbReference type="Proteomes" id="UP000006447"/>
    </source>
</evidence>
<dbReference type="RefSeq" id="WP_007298954.1">
    <property type="nucleotide sequence ID" value="NZ_AJJH01000115.1"/>
</dbReference>
<dbReference type="Pfam" id="PF08310">
    <property type="entry name" value="LGFP"/>
    <property type="match status" value="1"/>
</dbReference>
<reference evidence="2 3" key="1">
    <citation type="journal article" date="2012" name="J. Bacteriol.">
        <title>Draft genome sequence of the nitrophenol-degrading actinomycete Rhodococcus imtechensis RKJ300.</title>
        <authorList>
            <person name="Vikram S."/>
            <person name="Kumar S."/>
            <person name="Subramanian S."/>
            <person name="Raghava G.P."/>
        </authorList>
    </citation>
    <scope>NUCLEOTIDE SEQUENCE [LARGE SCALE GENOMIC DNA]</scope>
    <source>
        <strain evidence="2 3">RKJ300</strain>
    </source>
</reference>
<evidence type="ECO:0000256" key="1">
    <source>
        <dbReference type="SAM" id="MobiDB-lite"/>
    </source>
</evidence>
<dbReference type="PATRIC" id="fig|1165867.3.peg.4401"/>
<gene>
    <name evidence="2" type="ORF">W59_21563</name>
</gene>
<dbReference type="EMBL" id="AJJH01000115">
    <property type="protein sequence ID" value="EID77982.1"/>
    <property type="molecule type" value="Genomic_DNA"/>
</dbReference>
<dbReference type="AlphaFoldDB" id="I0WNL6"/>
<dbReference type="Proteomes" id="UP000006447">
    <property type="component" value="Unassembled WGS sequence"/>
</dbReference>
<organism evidence="2 3">
    <name type="scientific">Rhodococcus opacus RKJ300 = JCM 13270</name>
    <dbReference type="NCBI Taxonomy" id="1165867"/>
    <lineage>
        <taxon>Bacteria</taxon>
        <taxon>Bacillati</taxon>
        <taxon>Actinomycetota</taxon>
        <taxon>Actinomycetes</taxon>
        <taxon>Mycobacteriales</taxon>
        <taxon>Nocardiaceae</taxon>
        <taxon>Rhodococcus</taxon>
    </lineage>
</organism>
<comment type="caution">
    <text evidence="2">The sequence shown here is derived from an EMBL/GenBank/DDBJ whole genome shotgun (WGS) entry which is preliminary data.</text>
</comment>
<protein>
    <submittedName>
        <fullName evidence="2">Uncharacterized protein</fullName>
    </submittedName>
</protein>
<evidence type="ECO:0000313" key="2">
    <source>
        <dbReference type="EMBL" id="EID77982.1"/>
    </source>
</evidence>
<dbReference type="InterPro" id="IPR013207">
    <property type="entry name" value="LGFP"/>
</dbReference>
<proteinExistence type="predicted"/>
<feature type="region of interest" description="Disordered" evidence="1">
    <location>
        <begin position="1"/>
        <end position="26"/>
    </location>
</feature>